<accession>A0ACC1LR54</accession>
<dbReference type="Proteomes" id="UP001140096">
    <property type="component" value="Unassembled WGS sequence"/>
</dbReference>
<proteinExistence type="predicted"/>
<reference evidence="1" key="1">
    <citation type="submission" date="2022-07" db="EMBL/GenBank/DDBJ databases">
        <title>Phylogenomic reconstructions and comparative analyses of Kickxellomycotina fungi.</title>
        <authorList>
            <person name="Reynolds N.K."/>
            <person name="Stajich J.E."/>
            <person name="Barry K."/>
            <person name="Grigoriev I.V."/>
            <person name="Crous P."/>
            <person name="Smith M.E."/>
        </authorList>
    </citation>
    <scope>NUCLEOTIDE SEQUENCE</scope>
    <source>
        <strain evidence="1">CBS 102833</strain>
    </source>
</reference>
<dbReference type="EMBL" id="JANBUP010000039">
    <property type="protein sequence ID" value="KAJ2813598.1"/>
    <property type="molecule type" value="Genomic_DNA"/>
</dbReference>
<evidence type="ECO:0000313" key="2">
    <source>
        <dbReference type="Proteomes" id="UP001140096"/>
    </source>
</evidence>
<organism evidence="1 2">
    <name type="scientific">Coemansia furcata</name>
    <dbReference type="NCBI Taxonomy" id="417177"/>
    <lineage>
        <taxon>Eukaryota</taxon>
        <taxon>Fungi</taxon>
        <taxon>Fungi incertae sedis</taxon>
        <taxon>Zoopagomycota</taxon>
        <taxon>Kickxellomycotina</taxon>
        <taxon>Kickxellomycetes</taxon>
        <taxon>Kickxellales</taxon>
        <taxon>Kickxellaceae</taxon>
        <taxon>Coemansia</taxon>
    </lineage>
</organism>
<keyword evidence="2" id="KW-1185">Reference proteome</keyword>
<name>A0ACC1LR54_9FUNG</name>
<gene>
    <name evidence="1" type="ORF">H4S07_000553</name>
</gene>
<protein>
    <submittedName>
        <fullName evidence="1">Uncharacterized protein</fullName>
    </submittedName>
</protein>
<comment type="caution">
    <text evidence="1">The sequence shown here is derived from an EMBL/GenBank/DDBJ whole genome shotgun (WGS) entry which is preliminary data.</text>
</comment>
<evidence type="ECO:0000313" key="1">
    <source>
        <dbReference type="EMBL" id="KAJ2813598.1"/>
    </source>
</evidence>
<sequence>MDIRRLINMDLPCITFPQALYKIMGEGHAWIEWNRDGTKLRYNDPNRLMRELQGMGFKAQDLASLNKNFNDYGFIRLSDARKSRYDPGKNAWTIFTHMCFSRGDEESVSTIRRRRVRRTRTSTSSKKSSPCSDDELW</sequence>